<organism evidence="2 3">
    <name type="scientific">Mesorhizobium opportunistum</name>
    <dbReference type="NCBI Taxonomy" id="593909"/>
    <lineage>
        <taxon>Bacteria</taxon>
        <taxon>Pseudomonadati</taxon>
        <taxon>Pseudomonadota</taxon>
        <taxon>Alphaproteobacteria</taxon>
        <taxon>Hyphomicrobiales</taxon>
        <taxon>Phyllobacteriaceae</taxon>
        <taxon>Mesorhizobium</taxon>
    </lineage>
</organism>
<dbReference type="Gene3D" id="3.90.1150.10">
    <property type="entry name" value="Aspartate Aminotransferase, domain 1"/>
    <property type="match status" value="1"/>
</dbReference>
<feature type="non-terminal residue" evidence="2">
    <location>
        <position position="1"/>
    </location>
</feature>
<keyword evidence="3" id="KW-1185">Reference proteome</keyword>
<evidence type="ECO:0000313" key="3">
    <source>
        <dbReference type="Proteomes" id="UP001464387"/>
    </source>
</evidence>
<keyword evidence="2" id="KW-0808">Transferase</keyword>
<gene>
    <name evidence="2" type="ORF">NKI33_33610</name>
</gene>
<reference evidence="2 3" key="1">
    <citation type="journal article" date="2024" name="Proc. Natl. Acad. Sci. U.S.A.">
        <title>The evolutionary genomics of adaptation to stress in wild rhizobium bacteria.</title>
        <authorList>
            <person name="Kehlet-Delgado H."/>
            <person name="Montoya A.P."/>
            <person name="Jensen K.T."/>
            <person name="Wendlandt C.E."/>
            <person name="Dexheimer C."/>
            <person name="Roberts M."/>
            <person name="Torres Martinez L."/>
            <person name="Friesen M.L."/>
            <person name="Griffitts J.S."/>
            <person name="Porter S.S."/>
        </authorList>
    </citation>
    <scope>NUCLEOTIDE SEQUENCE [LARGE SCALE GENOMIC DNA]</scope>
    <source>
        <strain evidence="2 3">M0729</strain>
    </source>
</reference>
<keyword evidence="2" id="KW-0032">Aminotransferase</keyword>
<dbReference type="Pfam" id="PF00202">
    <property type="entry name" value="Aminotran_3"/>
    <property type="match status" value="1"/>
</dbReference>
<evidence type="ECO:0000256" key="1">
    <source>
        <dbReference type="ARBA" id="ARBA00008954"/>
    </source>
</evidence>
<dbReference type="InterPro" id="IPR005814">
    <property type="entry name" value="Aminotrans_3"/>
</dbReference>
<protein>
    <submittedName>
        <fullName evidence="2">Aminotransferase class III-fold pyridoxal phosphate-dependent enzyme</fullName>
    </submittedName>
</protein>
<dbReference type="InterPro" id="IPR015422">
    <property type="entry name" value="PyrdxlP-dep_Trfase_small"/>
</dbReference>
<dbReference type="Proteomes" id="UP001464387">
    <property type="component" value="Unassembled WGS sequence"/>
</dbReference>
<dbReference type="RefSeq" id="WP_352658196.1">
    <property type="nucleotide sequence ID" value="NZ_JAMYMY010000117.1"/>
</dbReference>
<proteinExistence type="inferred from homology"/>
<dbReference type="PANTHER" id="PTHR43094:SF1">
    <property type="entry name" value="AMINOTRANSFERASE CLASS-III"/>
    <property type="match status" value="1"/>
</dbReference>
<sequence>HGFTYSGHPVTAAVAAEAIRIYREIDLVSQARRLGDYLHGALAEVLGDHPIVGEVRGQGFIAGIQIVEDRAARRAFEPDRRIGADVERRCREHGVMIRNMGDVLAICPPYIITEREIDALVDGIRSALDGAAAANSRVGQVA</sequence>
<comment type="similarity">
    <text evidence="1">Belongs to the class-III pyridoxal-phosphate-dependent aminotransferase family.</text>
</comment>
<dbReference type="SUPFAM" id="SSF53383">
    <property type="entry name" value="PLP-dependent transferases"/>
    <property type="match status" value="1"/>
</dbReference>
<dbReference type="GO" id="GO:0008483">
    <property type="term" value="F:transaminase activity"/>
    <property type="evidence" value="ECO:0007669"/>
    <property type="project" value="UniProtKB-KW"/>
</dbReference>
<dbReference type="EMBL" id="JAMYPJ010000130">
    <property type="protein sequence ID" value="MER8937840.1"/>
    <property type="molecule type" value="Genomic_DNA"/>
</dbReference>
<comment type="caution">
    <text evidence="2">The sequence shown here is derived from an EMBL/GenBank/DDBJ whole genome shotgun (WGS) entry which is preliminary data.</text>
</comment>
<dbReference type="PANTHER" id="PTHR43094">
    <property type="entry name" value="AMINOTRANSFERASE"/>
    <property type="match status" value="1"/>
</dbReference>
<evidence type="ECO:0000313" key="2">
    <source>
        <dbReference type="EMBL" id="MER8937840.1"/>
    </source>
</evidence>
<dbReference type="InterPro" id="IPR015424">
    <property type="entry name" value="PyrdxlP-dep_Trfase"/>
</dbReference>
<name>A0ABV1YRN0_9HYPH</name>
<accession>A0ABV1YRN0</accession>